<dbReference type="EMBL" id="SHOA02000011">
    <property type="protein sequence ID" value="TDH74221.1"/>
    <property type="molecule type" value="Genomic_DNA"/>
</dbReference>
<reference evidence="6 7" key="1">
    <citation type="journal article" date="2021" name="Genome Biol.">
        <title>AFLAP: assembly-free linkage analysis pipeline using k-mers from genome sequencing data.</title>
        <authorList>
            <person name="Fletcher K."/>
            <person name="Zhang L."/>
            <person name="Gil J."/>
            <person name="Han R."/>
            <person name="Cavanaugh K."/>
            <person name="Michelmore R."/>
        </authorList>
    </citation>
    <scope>NUCLEOTIDE SEQUENCE [LARGE SCALE GENOMIC DNA]</scope>
    <source>
        <strain evidence="6 7">SF5</strain>
    </source>
</reference>
<dbReference type="PANTHER" id="PTHR15107">
    <property type="entry name" value="RETINOBLASTOMA BINDING PROTEIN 8"/>
    <property type="match status" value="1"/>
</dbReference>
<feature type="region of interest" description="Disordered" evidence="4">
    <location>
        <begin position="127"/>
        <end position="152"/>
    </location>
</feature>
<dbReference type="Pfam" id="PF08573">
    <property type="entry name" value="SAE2"/>
    <property type="match status" value="2"/>
</dbReference>
<dbReference type="GO" id="GO:0010792">
    <property type="term" value="P:DNA double-strand break processing involved in repair via single-strand annealing"/>
    <property type="evidence" value="ECO:0007669"/>
    <property type="project" value="TreeGrafter"/>
</dbReference>
<dbReference type="KEGG" id="blac:94345230"/>
<evidence type="ECO:0000256" key="1">
    <source>
        <dbReference type="ARBA" id="ARBA00004123"/>
    </source>
</evidence>
<accession>A0A976ILY5</accession>
<comment type="subcellular location">
    <subcellularLocation>
        <location evidence="1">Nucleus</location>
    </subcellularLocation>
</comment>
<feature type="domain" description="DNA endonuclease activator Ctp1 C-terminal" evidence="5">
    <location>
        <begin position="217"/>
        <end position="248"/>
    </location>
</feature>
<proteinExistence type="predicted"/>
<dbReference type="AlphaFoldDB" id="A0A976ILY5"/>
<dbReference type="RefSeq" id="XP_067823719.1">
    <property type="nucleotide sequence ID" value="XM_067959559.1"/>
</dbReference>
<dbReference type="GO" id="GO:0005634">
    <property type="term" value="C:nucleus"/>
    <property type="evidence" value="ECO:0007669"/>
    <property type="project" value="UniProtKB-SubCell"/>
</dbReference>
<dbReference type="InterPro" id="IPR013882">
    <property type="entry name" value="Ctp1_C"/>
</dbReference>
<gene>
    <name evidence="6" type="ORF">CCR75_001456</name>
</gene>
<sequence>MAWQEEKKALLAIIRSHEQKATLLAKRFKLLQQTLQEQQKLLNRYQIALRSFQTAYLKNRKKTSNDITSVDSTADDKQQDLAAFSWVKKKSVDLTEQPSIVKNSMTATVEKQAKEKKADMTFPLQDSAKRTSRMAPTWAEEKQRDYKKPKRQQARKLAATGADKENVEMKQAAVKPKHFAYVEVVRNQDERKALPAHDCVDCKKYFDALGEFSAIDAAQYKTKCSRHRARFEPYQTPDDFWRLSFPDSEPEIN</sequence>
<keyword evidence="7" id="KW-1185">Reference proteome</keyword>
<dbReference type="GO" id="GO:0003684">
    <property type="term" value="F:damaged DNA binding"/>
    <property type="evidence" value="ECO:0007669"/>
    <property type="project" value="TreeGrafter"/>
</dbReference>
<dbReference type="OrthoDB" id="79762at2759"/>
<name>A0A976ILY5_BRELC</name>
<dbReference type="Proteomes" id="UP000294530">
    <property type="component" value="Unassembled WGS sequence"/>
</dbReference>
<comment type="caution">
    <text evidence="6">The sequence shown here is derived from an EMBL/GenBank/DDBJ whole genome shotgun (WGS) entry which is preliminary data.</text>
</comment>
<keyword evidence="2" id="KW-0227">DNA damage</keyword>
<evidence type="ECO:0000256" key="2">
    <source>
        <dbReference type="ARBA" id="ARBA00022763"/>
    </source>
</evidence>
<protein>
    <recommendedName>
        <fullName evidence="5">DNA endonuclease activator Ctp1 C-terminal domain-containing protein</fullName>
    </recommendedName>
</protein>
<evidence type="ECO:0000313" key="7">
    <source>
        <dbReference type="Proteomes" id="UP000294530"/>
    </source>
</evidence>
<keyword evidence="3" id="KW-0539">Nucleus</keyword>
<dbReference type="PANTHER" id="PTHR15107:SF0">
    <property type="entry name" value="DNA ENDONUCLEASE ACTIVATOR CTP1 C-TERMINAL DOMAIN-CONTAINING PROTEIN"/>
    <property type="match status" value="1"/>
</dbReference>
<organism evidence="6 7">
    <name type="scientific">Bremia lactucae</name>
    <name type="common">Lettuce downy mildew</name>
    <dbReference type="NCBI Taxonomy" id="4779"/>
    <lineage>
        <taxon>Eukaryota</taxon>
        <taxon>Sar</taxon>
        <taxon>Stramenopiles</taxon>
        <taxon>Oomycota</taxon>
        <taxon>Peronosporomycetes</taxon>
        <taxon>Peronosporales</taxon>
        <taxon>Peronosporaceae</taxon>
        <taxon>Bremia</taxon>
    </lineage>
</organism>
<evidence type="ECO:0000313" key="6">
    <source>
        <dbReference type="EMBL" id="TDH74221.1"/>
    </source>
</evidence>
<feature type="domain" description="DNA endonuclease activator Ctp1 C-terminal" evidence="5">
    <location>
        <begin position="180"/>
        <end position="213"/>
    </location>
</feature>
<evidence type="ECO:0000256" key="4">
    <source>
        <dbReference type="SAM" id="MobiDB-lite"/>
    </source>
</evidence>
<evidence type="ECO:0000256" key="3">
    <source>
        <dbReference type="ARBA" id="ARBA00023242"/>
    </source>
</evidence>
<evidence type="ECO:0000259" key="5">
    <source>
        <dbReference type="Pfam" id="PF08573"/>
    </source>
</evidence>
<dbReference type="InterPro" id="IPR033316">
    <property type="entry name" value="RBBP8-like"/>
</dbReference>
<dbReference type="GeneID" id="94345230"/>